<evidence type="ECO:0000256" key="3">
    <source>
        <dbReference type="ARBA" id="ARBA00022723"/>
    </source>
</evidence>
<comment type="function">
    <text evidence="6">Iron-storage protein.</text>
</comment>
<dbReference type="PROSITE" id="PS50905">
    <property type="entry name" value="FERRITIN_LIKE"/>
    <property type="match status" value="1"/>
</dbReference>
<evidence type="ECO:0000313" key="9">
    <source>
        <dbReference type="Proteomes" id="UP000681610"/>
    </source>
</evidence>
<dbReference type="CDD" id="cd01055">
    <property type="entry name" value="Nonheme_Ferritin"/>
    <property type="match status" value="1"/>
</dbReference>
<dbReference type="SUPFAM" id="SSF47240">
    <property type="entry name" value="Ferritin-like"/>
    <property type="match status" value="1"/>
</dbReference>
<evidence type="ECO:0000256" key="5">
    <source>
        <dbReference type="ARBA" id="ARBA00023004"/>
    </source>
</evidence>
<keyword evidence="6" id="KW-0963">Cytoplasm</keyword>
<dbReference type="PANTHER" id="PTHR11431">
    <property type="entry name" value="FERRITIN"/>
    <property type="match status" value="1"/>
</dbReference>
<keyword evidence="5 6" id="KW-0408">Iron</keyword>
<evidence type="ECO:0000313" key="8">
    <source>
        <dbReference type="EMBL" id="MBO1884540.1"/>
    </source>
</evidence>
<gene>
    <name evidence="8" type="ORF">J4N46_08945</name>
</gene>
<keyword evidence="3 6" id="KW-0479">Metal-binding</keyword>
<keyword evidence="9" id="KW-1185">Reference proteome</keyword>
<dbReference type="InterPro" id="IPR009078">
    <property type="entry name" value="Ferritin-like_SF"/>
</dbReference>
<reference evidence="8 9" key="1">
    <citation type="submission" date="2021-03" db="EMBL/GenBank/DDBJ databases">
        <title>Isolation and description of Capnocytophaga bilenii sp. nov., a novel Capnocytophaga species, isolated from a gingivitis subject.</title>
        <authorList>
            <person name="Antezack A."/>
            <person name="Monnet-Corti V."/>
            <person name="La Scola B."/>
        </authorList>
    </citation>
    <scope>NUCLEOTIDE SEQUENCE [LARGE SCALE GENOMIC DNA]</scope>
    <source>
        <strain evidence="8 9">Marseille-Q4570</strain>
    </source>
</reference>
<evidence type="ECO:0000259" key="7">
    <source>
        <dbReference type="PROSITE" id="PS50905"/>
    </source>
</evidence>
<dbReference type="InterPro" id="IPR009040">
    <property type="entry name" value="Ferritin-like_diiron"/>
</dbReference>
<dbReference type="RefSeq" id="WP_208059010.1">
    <property type="nucleotide sequence ID" value="NZ_JAGDYP010000006.1"/>
</dbReference>
<dbReference type="EC" id="1.16.3.2" evidence="6"/>
<evidence type="ECO:0000256" key="4">
    <source>
        <dbReference type="ARBA" id="ARBA00023002"/>
    </source>
</evidence>
<comment type="caution">
    <text evidence="8">The sequence shown here is derived from an EMBL/GenBank/DDBJ whole genome shotgun (WGS) entry which is preliminary data.</text>
</comment>
<proteinExistence type="inferred from homology"/>
<keyword evidence="2 6" id="KW-0409">Iron storage</keyword>
<dbReference type="PANTHER" id="PTHR11431:SF127">
    <property type="entry name" value="BACTERIAL NON-HEME FERRITIN"/>
    <property type="match status" value="1"/>
</dbReference>
<evidence type="ECO:0000256" key="1">
    <source>
        <dbReference type="ARBA" id="ARBA00006950"/>
    </source>
</evidence>
<dbReference type="EMBL" id="JAGDYP010000006">
    <property type="protein sequence ID" value="MBO1884540.1"/>
    <property type="molecule type" value="Genomic_DNA"/>
</dbReference>
<dbReference type="Gene3D" id="1.20.1260.10">
    <property type="match status" value="1"/>
</dbReference>
<name>A0ABS3PZ05_9FLAO</name>
<evidence type="ECO:0000256" key="2">
    <source>
        <dbReference type="ARBA" id="ARBA00022434"/>
    </source>
</evidence>
<evidence type="ECO:0000256" key="6">
    <source>
        <dbReference type="RuleBase" id="RU361145"/>
    </source>
</evidence>
<dbReference type="InterPro" id="IPR041719">
    <property type="entry name" value="Ferritin_prok"/>
</dbReference>
<comment type="subcellular location">
    <subcellularLocation>
        <location evidence="6">Cytoplasm</location>
    </subcellularLocation>
</comment>
<protein>
    <recommendedName>
        <fullName evidence="6">Ferritin</fullName>
        <ecNumber evidence="6">1.16.3.2</ecNumber>
    </recommendedName>
</protein>
<sequence length="177" mass="20970">MTKHKYTRKQTSLHPEIIDLLNEQVSKEAEASSLYLAMASWSEYNGYPRSAEFFYDHAVEERDHMMKIFRFLNENGARAYAPKVGEVQQDFESLKEVYEKTLEHEIKVTQSIFAIFKKARQSDDYASENFLQWFVQEQLEEERLVHSILDLFEFYDENSSPIDLKLIDDRIPLEGKE</sequence>
<dbReference type="InterPro" id="IPR012347">
    <property type="entry name" value="Ferritin-like"/>
</dbReference>
<dbReference type="Proteomes" id="UP000681610">
    <property type="component" value="Unassembled WGS sequence"/>
</dbReference>
<dbReference type="Pfam" id="PF00210">
    <property type="entry name" value="Ferritin"/>
    <property type="match status" value="1"/>
</dbReference>
<comment type="catalytic activity">
    <reaction evidence="6">
        <text>4 Fe(2+) + O2 + 6 H2O = 4 iron(III) oxide-hydroxide + 12 H(+)</text>
        <dbReference type="Rhea" id="RHEA:11972"/>
        <dbReference type="ChEBI" id="CHEBI:15377"/>
        <dbReference type="ChEBI" id="CHEBI:15378"/>
        <dbReference type="ChEBI" id="CHEBI:15379"/>
        <dbReference type="ChEBI" id="CHEBI:29033"/>
        <dbReference type="ChEBI" id="CHEBI:78619"/>
        <dbReference type="EC" id="1.16.3.2"/>
    </reaction>
</comment>
<keyword evidence="4" id="KW-0560">Oxidoreductase</keyword>
<organism evidence="8 9">
    <name type="scientific">Capnocytophaga bilenii</name>
    <dbReference type="NCBI Taxonomy" id="2819369"/>
    <lineage>
        <taxon>Bacteria</taxon>
        <taxon>Pseudomonadati</taxon>
        <taxon>Bacteroidota</taxon>
        <taxon>Flavobacteriia</taxon>
        <taxon>Flavobacteriales</taxon>
        <taxon>Flavobacteriaceae</taxon>
        <taxon>Capnocytophaga</taxon>
    </lineage>
</organism>
<dbReference type="InterPro" id="IPR008331">
    <property type="entry name" value="Ferritin_DPS_dom"/>
</dbReference>
<feature type="domain" description="Ferritin-like diiron" evidence="7">
    <location>
        <begin position="11"/>
        <end position="156"/>
    </location>
</feature>
<accession>A0ABS3PZ05</accession>
<dbReference type="InterPro" id="IPR001519">
    <property type="entry name" value="Ferritin"/>
</dbReference>
<comment type="similarity">
    <text evidence="1 6">Belongs to the ferritin family. Prokaryotic subfamily.</text>
</comment>